<dbReference type="CDD" id="cd07377">
    <property type="entry name" value="WHTH_GntR"/>
    <property type="match status" value="1"/>
</dbReference>
<comment type="caution">
    <text evidence="5">The sequence shown here is derived from an EMBL/GenBank/DDBJ whole genome shotgun (WGS) entry which is preliminary data.</text>
</comment>
<dbReference type="InterPro" id="IPR008920">
    <property type="entry name" value="TF_FadR/GntR_C"/>
</dbReference>
<dbReference type="PANTHER" id="PTHR43537">
    <property type="entry name" value="TRANSCRIPTIONAL REGULATOR, GNTR FAMILY"/>
    <property type="match status" value="1"/>
</dbReference>
<evidence type="ECO:0000256" key="3">
    <source>
        <dbReference type="ARBA" id="ARBA00023163"/>
    </source>
</evidence>
<evidence type="ECO:0000256" key="2">
    <source>
        <dbReference type="ARBA" id="ARBA00023125"/>
    </source>
</evidence>
<feature type="domain" description="HTH gntR-type" evidence="4">
    <location>
        <begin position="1"/>
        <end position="68"/>
    </location>
</feature>
<dbReference type="InterPro" id="IPR036388">
    <property type="entry name" value="WH-like_DNA-bd_sf"/>
</dbReference>
<accession>A0ABP7AQL5</accession>
<sequence length="220" mass="24454">MRASDRAYRQLREEILDGELAPNTVLAEVEQAERLGVSRTPVREAFSRLVNDGLVVAQTARGLVVTELSVDRVNQLYELRLALEDQAARLAALRGNKRVFLALAERFRAAPELVRLGELGLPRYYDLVAEFDEAIDDAVENAYLTAALVNVRTHLARIRRLARHDPDRLVEASREHLLIVEAIAAGDAGLAAHATHVHLHKSKTHFVATVERHLRGGQVA</sequence>
<protein>
    <submittedName>
        <fullName evidence="5">GntR family transcriptional regulator</fullName>
    </submittedName>
</protein>
<evidence type="ECO:0000256" key="1">
    <source>
        <dbReference type="ARBA" id="ARBA00023015"/>
    </source>
</evidence>
<dbReference type="Pfam" id="PF00392">
    <property type="entry name" value="GntR"/>
    <property type="match status" value="1"/>
</dbReference>
<dbReference type="EMBL" id="BAABAB010000044">
    <property type="protein sequence ID" value="GAA3637564.1"/>
    <property type="molecule type" value="Genomic_DNA"/>
</dbReference>
<dbReference type="SMART" id="SM00345">
    <property type="entry name" value="HTH_GNTR"/>
    <property type="match status" value="1"/>
</dbReference>
<dbReference type="PROSITE" id="PS50949">
    <property type="entry name" value="HTH_GNTR"/>
    <property type="match status" value="1"/>
</dbReference>
<reference evidence="6" key="1">
    <citation type="journal article" date="2019" name="Int. J. Syst. Evol. Microbiol.">
        <title>The Global Catalogue of Microorganisms (GCM) 10K type strain sequencing project: providing services to taxonomists for standard genome sequencing and annotation.</title>
        <authorList>
            <consortium name="The Broad Institute Genomics Platform"/>
            <consortium name="The Broad Institute Genome Sequencing Center for Infectious Disease"/>
            <person name="Wu L."/>
            <person name="Ma J."/>
        </authorList>
    </citation>
    <scope>NUCLEOTIDE SEQUENCE [LARGE SCALE GENOMIC DNA]</scope>
    <source>
        <strain evidence="6">JCM 16929</strain>
    </source>
</reference>
<name>A0ABP7AQL5_9ACTN</name>
<dbReference type="SUPFAM" id="SSF46785">
    <property type="entry name" value="Winged helix' DNA-binding domain"/>
    <property type="match status" value="1"/>
</dbReference>
<gene>
    <name evidence="5" type="ORF">GCM10022236_45130</name>
</gene>
<evidence type="ECO:0000259" key="4">
    <source>
        <dbReference type="PROSITE" id="PS50949"/>
    </source>
</evidence>
<dbReference type="InterPro" id="IPR000524">
    <property type="entry name" value="Tscrpt_reg_HTH_GntR"/>
</dbReference>
<dbReference type="Gene3D" id="1.20.120.530">
    <property type="entry name" value="GntR ligand-binding domain-like"/>
    <property type="match status" value="1"/>
</dbReference>
<dbReference type="PANTHER" id="PTHR43537:SF49">
    <property type="entry name" value="TRANSCRIPTIONAL REGULATORY PROTEIN"/>
    <property type="match status" value="1"/>
</dbReference>
<keyword evidence="1" id="KW-0805">Transcription regulation</keyword>
<dbReference type="Proteomes" id="UP001501490">
    <property type="component" value="Unassembled WGS sequence"/>
</dbReference>
<evidence type="ECO:0000313" key="6">
    <source>
        <dbReference type="Proteomes" id="UP001501490"/>
    </source>
</evidence>
<organism evidence="5 6">
    <name type="scientific">Microlunatus ginsengisoli</name>
    <dbReference type="NCBI Taxonomy" id="363863"/>
    <lineage>
        <taxon>Bacteria</taxon>
        <taxon>Bacillati</taxon>
        <taxon>Actinomycetota</taxon>
        <taxon>Actinomycetes</taxon>
        <taxon>Propionibacteriales</taxon>
        <taxon>Propionibacteriaceae</taxon>
        <taxon>Microlunatus</taxon>
    </lineage>
</organism>
<dbReference type="Gene3D" id="1.10.10.10">
    <property type="entry name" value="Winged helix-like DNA-binding domain superfamily/Winged helix DNA-binding domain"/>
    <property type="match status" value="1"/>
</dbReference>
<dbReference type="InterPro" id="IPR036390">
    <property type="entry name" value="WH_DNA-bd_sf"/>
</dbReference>
<keyword evidence="2" id="KW-0238">DNA-binding</keyword>
<dbReference type="RefSeq" id="WP_344808840.1">
    <property type="nucleotide sequence ID" value="NZ_BAABAB010000044.1"/>
</dbReference>
<evidence type="ECO:0000313" key="5">
    <source>
        <dbReference type="EMBL" id="GAA3637564.1"/>
    </source>
</evidence>
<dbReference type="Pfam" id="PF07729">
    <property type="entry name" value="FCD"/>
    <property type="match status" value="1"/>
</dbReference>
<keyword evidence="3" id="KW-0804">Transcription</keyword>
<dbReference type="SMART" id="SM00895">
    <property type="entry name" value="FCD"/>
    <property type="match status" value="1"/>
</dbReference>
<proteinExistence type="predicted"/>
<dbReference type="InterPro" id="IPR011711">
    <property type="entry name" value="GntR_C"/>
</dbReference>
<dbReference type="PRINTS" id="PR00035">
    <property type="entry name" value="HTHGNTR"/>
</dbReference>
<keyword evidence="6" id="KW-1185">Reference proteome</keyword>
<dbReference type="SUPFAM" id="SSF48008">
    <property type="entry name" value="GntR ligand-binding domain-like"/>
    <property type="match status" value="1"/>
</dbReference>